<evidence type="ECO:0000313" key="3">
    <source>
        <dbReference type="WBParaSite" id="nRc.2.0.1.t32436-RA"/>
    </source>
</evidence>
<dbReference type="WBParaSite" id="nRc.2.0.1.t32436-RA">
    <property type="protein sequence ID" value="nRc.2.0.1.t32436-RA"/>
    <property type="gene ID" value="nRc.2.0.1.g32436"/>
</dbReference>
<keyword evidence="2" id="KW-1185">Reference proteome</keyword>
<name>A0A915K0X0_ROMCU</name>
<evidence type="ECO:0000256" key="1">
    <source>
        <dbReference type="SAM" id="Phobius"/>
    </source>
</evidence>
<evidence type="ECO:0000313" key="2">
    <source>
        <dbReference type="Proteomes" id="UP000887565"/>
    </source>
</evidence>
<reference evidence="3" key="1">
    <citation type="submission" date="2022-11" db="UniProtKB">
        <authorList>
            <consortium name="WormBaseParasite"/>
        </authorList>
    </citation>
    <scope>IDENTIFICATION</scope>
</reference>
<proteinExistence type="predicted"/>
<sequence>MSATDSWIEALNLQFYNDVFIVLQYELRKFTFKNKISEKCRQNGALITLDDYCVDGIAYCLLSPVVFLLYVTSVYIIWMLRFFWFFLDRPFGSMDQNFTG</sequence>
<protein>
    <submittedName>
        <fullName evidence="3">Uncharacterized protein</fullName>
    </submittedName>
</protein>
<keyword evidence="1" id="KW-1133">Transmembrane helix</keyword>
<keyword evidence="1" id="KW-0472">Membrane</keyword>
<feature type="transmembrane region" description="Helical" evidence="1">
    <location>
        <begin position="67"/>
        <end position="87"/>
    </location>
</feature>
<dbReference type="Proteomes" id="UP000887565">
    <property type="component" value="Unplaced"/>
</dbReference>
<accession>A0A915K0X0</accession>
<organism evidence="2 3">
    <name type="scientific">Romanomermis culicivorax</name>
    <name type="common">Nematode worm</name>
    <dbReference type="NCBI Taxonomy" id="13658"/>
    <lineage>
        <taxon>Eukaryota</taxon>
        <taxon>Metazoa</taxon>
        <taxon>Ecdysozoa</taxon>
        <taxon>Nematoda</taxon>
        <taxon>Enoplea</taxon>
        <taxon>Dorylaimia</taxon>
        <taxon>Mermithida</taxon>
        <taxon>Mermithoidea</taxon>
        <taxon>Mermithidae</taxon>
        <taxon>Romanomermis</taxon>
    </lineage>
</organism>
<keyword evidence="1" id="KW-0812">Transmembrane</keyword>
<dbReference type="AlphaFoldDB" id="A0A915K0X0"/>